<evidence type="ECO:0000313" key="2">
    <source>
        <dbReference type="EMBL" id="WDF70315.1"/>
    </source>
</evidence>
<gene>
    <name evidence="2" type="ORF">PQ465_08025</name>
</gene>
<dbReference type="EMBL" id="CP117880">
    <property type="protein sequence ID" value="WDF70315.1"/>
    <property type="molecule type" value="Genomic_DNA"/>
</dbReference>
<keyword evidence="1" id="KW-0812">Transmembrane</keyword>
<proteinExistence type="predicted"/>
<feature type="transmembrane region" description="Helical" evidence="1">
    <location>
        <begin position="40"/>
        <end position="63"/>
    </location>
</feature>
<name>A0ABY7WPR8_9SPHI</name>
<dbReference type="RefSeq" id="WP_274269024.1">
    <property type="nucleotide sequence ID" value="NZ_CP117880.1"/>
</dbReference>
<protein>
    <submittedName>
        <fullName evidence="2">Uncharacterized protein</fullName>
    </submittedName>
</protein>
<feature type="transmembrane region" description="Helical" evidence="1">
    <location>
        <begin position="5"/>
        <end position="24"/>
    </location>
</feature>
<organism evidence="2 3">
    <name type="scientific">Sphingobacterium oryzagri</name>
    <dbReference type="NCBI Taxonomy" id="3025669"/>
    <lineage>
        <taxon>Bacteria</taxon>
        <taxon>Pseudomonadati</taxon>
        <taxon>Bacteroidota</taxon>
        <taxon>Sphingobacteriia</taxon>
        <taxon>Sphingobacteriales</taxon>
        <taxon>Sphingobacteriaceae</taxon>
        <taxon>Sphingobacterium</taxon>
    </lineage>
</organism>
<evidence type="ECO:0000313" key="3">
    <source>
        <dbReference type="Proteomes" id="UP001221558"/>
    </source>
</evidence>
<evidence type="ECO:0000256" key="1">
    <source>
        <dbReference type="SAM" id="Phobius"/>
    </source>
</evidence>
<feature type="transmembrane region" description="Helical" evidence="1">
    <location>
        <begin position="103"/>
        <end position="121"/>
    </location>
</feature>
<feature type="transmembrane region" description="Helical" evidence="1">
    <location>
        <begin position="128"/>
        <end position="147"/>
    </location>
</feature>
<reference evidence="2 3" key="1">
    <citation type="submission" date="2023-02" db="EMBL/GenBank/DDBJ databases">
        <title>Genome sequence of Sphingobacterium sp. KACC 22765.</title>
        <authorList>
            <person name="Kim S."/>
            <person name="Heo J."/>
            <person name="Kwon S.-W."/>
        </authorList>
    </citation>
    <scope>NUCLEOTIDE SEQUENCE [LARGE SCALE GENOMIC DNA]</scope>
    <source>
        <strain evidence="2 3">KACC 22765</strain>
    </source>
</reference>
<sequence length="296" mass="32716">MKIAYVGLGASLFSLLLVFFYVFFTTEANSNSTNDLNPGAIAYGLTIFCNLGLSICALTSLLSTTAFFQIGWKRWCCWFLLPVAFAVYVLYSSTDGRPTVENAFIFLLMILPWFSLWFSAYRKVSYGLPKLVFIAFTFCLLSCTSTGTRNDALVQVDTTVSEEDTAKLPIALLDSSLNKPSDTESVGKQLVTCEEPFGSMEEGFTTVCFWSGYRLSEAYTAFRKKNSDNDDGKFLQDSLPTVARDTSFGDYPFAVSYTPNGADILHVELNFPGGSTSITFLQKAKGVEIRTLHAPD</sequence>
<keyword evidence="3" id="KW-1185">Reference proteome</keyword>
<accession>A0ABY7WPR8</accession>
<keyword evidence="1" id="KW-0472">Membrane</keyword>
<dbReference type="Proteomes" id="UP001221558">
    <property type="component" value="Chromosome"/>
</dbReference>
<keyword evidence="1" id="KW-1133">Transmembrane helix</keyword>
<feature type="transmembrane region" description="Helical" evidence="1">
    <location>
        <begin position="75"/>
        <end position="91"/>
    </location>
</feature>